<dbReference type="BioCyc" id="LINT1001599:G11K9-5016-MONOMER"/>
<dbReference type="EMBL" id="AFME02000339">
    <property type="protein sequence ID" value="EMG09163.1"/>
    <property type="molecule type" value="Genomic_DNA"/>
</dbReference>
<accession>M3FXM9</accession>
<organism evidence="2 3">
    <name type="scientific">Leptospira interrogans serovar Grippotyphosa str. LT2186</name>
    <dbReference type="NCBI Taxonomy" id="1001599"/>
    <lineage>
        <taxon>Bacteria</taxon>
        <taxon>Pseudomonadati</taxon>
        <taxon>Spirochaetota</taxon>
        <taxon>Spirochaetia</taxon>
        <taxon>Leptospirales</taxon>
        <taxon>Leptospiraceae</taxon>
        <taxon>Leptospira</taxon>
    </lineage>
</organism>
<protein>
    <submittedName>
        <fullName evidence="2">Uncharacterized protein</fullName>
    </submittedName>
</protein>
<dbReference type="EMBL" id="AFME02000108">
    <property type="protein sequence ID" value="EMG12299.1"/>
    <property type="molecule type" value="Genomic_DNA"/>
</dbReference>
<evidence type="ECO:0000313" key="1">
    <source>
        <dbReference type="EMBL" id="EMG09163.1"/>
    </source>
</evidence>
<reference evidence="2 3" key="1">
    <citation type="submission" date="2013-02" db="EMBL/GenBank/DDBJ databases">
        <authorList>
            <person name="Harkins D.M."/>
            <person name="Durkin A.S."/>
            <person name="Brinkac L.M."/>
            <person name="Haft D.H."/>
            <person name="Selengut J.D."/>
            <person name="Sanka R."/>
            <person name="DePew J."/>
            <person name="Purushe J."/>
            <person name="Tulsiani S.M."/>
            <person name="Graham G.C."/>
            <person name="Burns M.-A."/>
            <person name="Dohnt M.F."/>
            <person name="Smythe L.D."/>
            <person name="McKay D.B."/>
            <person name="Craig S.B."/>
            <person name="Vinetz J.M."/>
            <person name="Sutton G.G."/>
            <person name="Nierman W.C."/>
            <person name="Fouts D.E."/>
        </authorList>
    </citation>
    <scope>NUCLEOTIDE SEQUENCE [LARGE SCALE GENOMIC DNA]</scope>
    <source>
        <strain evidence="2 3">LT2186</strain>
    </source>
</reference>
<evidence type="ECO:0000313" key="2">
    <source>
        <dbReference type="EMBL" id="EMG12299.1"/>
    </source>
</evidence>
<dbReference type="AlphaFoldDB" id="M3FXM9"/>
<proteinExistence type="predicted"/>
<dbReference type="Proteomes" id="UP000011776">
    <property type="component" value="Unassembled WGS sequence"/>
</dbReference>
<comment type="caution">
    <text evidence="2">The sequence shown here is derived from an EMBL/GenBank/DDBJ whole genome shotgun (WGS) entry which is preliminary data.</text>
</comment>
<evidence type="ECO:0000313" key="3">
    <source>
        <dbReference type="Proteomes" id="UP000011776"/>
    </source>
</evidence>
<gene>
    <name evidence="1" type="ORF">LEP1GSC151_0852</name>
    <name evidence="2" type="ORF">LEP1GSC151_3684</name>
</gene>
<sequence length="51" mass="5977">MISVDVTDKSYVLNTFNQVMGLSMRFHIVYNTSLFQNLECRISFKKLIFPS</sequence>
<name>M3FXM9_LEPIR</name>